<name>A0ABV3Q0K9_9BACL</name>
<organism evidence="2 3">
    <name type="scientific">Jeotgalibacillus marinus</name>
    <dbReference type="NCBI Taxonomy" id="86667"/>
    <lineage>
        <taxon>Bacteria</taxon>
        <taxon>Bacillati</taxon>
        <taxon>Bacillota</taxon>
        <taxon>Bacilli</taxon>
        <taxon>Bacillales</taxon>
        <taxon>Caryophanaceae</taxon>
        <taxon>Jeotgalibacillus</taxon>
    </lineage>
</organism>
<keyword evidence="1" id="KW-0472">Membrane</keyword>
<keyword evidence="1" id="KW-0812">Transmembrane</keyword>
<proteinExistence type="predicted"/>
<feature type="transmembrane region" description="Helical" evidence="1">
    <location>
        <begin position="20"/>
        <end position="40"/>
    </location>
</feature>
<reference evidence="2 3" key="1">
    <citation type="journal article" date="1979" name="Int. J. Syst. Evol. Microbiol.">
        <title>Bacillus globisporus subsp. marinus subsp. nov.</title>
        <authorList>
            <person name="Liu H."/>
        </authorList>
    </citation>
    <scope>NUCLEOTIDE SEQUENCE [LARGE SCALE GENOMIC DNA]</scope>
    <source>
        <strain evidence="2 3">DSM 1297</strain>
    </source>
</reference>
<keyword evidence="3" id="KW-1185">Reference proteome</keyword>
<protein>
    <submittedName>
        <fullName evidence="2">ABC transporter permease</fullName>
    </submittedName>
</protein>
<keyword evidence="1" id="KW-1133">Transmembrane helix</keyword>
<evidence type="ECO:0000313" key="3">
    <source>
        <dbReference type="Proteomes" id="UP001556040"/>
    </source>
</evidence>
<dbReference type="Proteomes" id="UP001556040">
    <property type="component" value="Unassembled WGS sequence"/>
</dbReference>
<sequence>TDLSQYETGYLIVEGMTMTFSVMMILIYFALFVTLAFTVFSKRDIAS</sequence>
<accession>A0ABV3Q0K9</accession>
<comment type="caution">
    <text evidence="2">The sequence shown here is derived from an EMBL/GenBank/DDBJ whole genome shotgun (WGS) entry which is preliminary data.</text>
</comment>
<dbReference type="EMBL" id="JBFMIA010000001">
    <property type="protein sequence ID" value="MEW9500771.1"/>
    <property type="molecule type" value="Genomic_DNA"/>
</dbReference>
<evidence type="ECO:0000313" key="2">
    <source>
        <dbReference type="EMBL" id="MEW9500771.1"/>
    </source>
</evidence>
<evidence type="ECO:0000256" key="1">
    <source>
        <dbReference type="SAM" id="Phobius"/>
    </source>
</evidence>
<feature type="non-terminal residue" evidence="2">
    <location>
        <position position="1"/>
    </location>
</feature>
<gene>
    <name evidence="2" type="ORF">AB1471_03030</name>
</gene>